<accession>A0A3L8DQN2</accession>
<dbReference type="SMART" id="SM00980">
    <property type="entry name" value="THAP"/>
    <property type="match status" value="1"/>
</dbReference>
<organism evidence="8">
    <name type="scientific">Ooceraea biroi</name>
    <name type="common">Clonal raider ant</name>
    <name type="synonym">Cerapachys biroi</name>
    <dbReference type="NCBI Taxonomy" id="2015173"/>
    <lineage>
        <taxon>Eukaryota</taxon>
        <taxon>Metazoa</taxon>
        <taxon>Ecdysozoa</taxon>
        <taxon>Arthropoda</taxon>
        <taxon>Hexapoda</taxon>
        <taxon>Insecta</taxon>
        <taxon>Pterygota</taxon>
        <taxon>Neoptera</taxon>
        <taxon>Endopterygota</taxon>
        <taxon>Hymenoptera</taxon>
        <taxon>Apocrita</taxon>
        <taxon>Aculeata</taxon>
        <taxon>Formicoidea</taxon>
        <taxon>Formicidae</taxon>
        <taxon>Dorylinae</taxon>
        <taxon>Ooceraea</taxon>
    </lineage>
</organism>
<reference evidence="8" key="1">
    <citation type="journal article" date="2018" name="Genome Res.">
        <title>The genomic architecture and molecular evolution of ant odorant receptors.</title>
        <authorList>
            <person name="McKenzie S.K."/>
            <person name="Kronauer D.J.C."/>
        </authorList>
    </citation>
    <scope>NUCLEOTIDE SEQUENCE [LARGE SCALE GENOMIC DNA]</scope>
    <source>
        <strain evidence="8">Clonal line C1</strain>
    </source>
</reference>
<reference evidence="8" key="2">
    <citation type="submission" date="2018-07" db="EMBL/GenBank/DDBJ databases">
        <authorList>
            <person name="Mckenzie S.K."/>
            <person name="Kronauer D.J.C."/>
        </authorList>
    </citation>
    <scope>NUCLEOTIDE SEQUENCE</scope>
    <source>
        <strain evidence="8">Clonal line C1</strain>
    </source>
</reference>
<protein>
    <recommendedName>
        <fullName evidence="7">THAP-type domain-containing protein</fullName>
    </recommendedName>
</protein>
<dbReference type="AlphaFoldDB" id="A0A3L8DQN2"/>
<sequence length="258" mass="28833">MNITHHIILFLHAAEMVRICKVMGCNVREGQGKQLFLFPKDERRSIWVSRTGRRFWQPGISSCICEFQDHFDASQWETVRVDGSRMLRHRAIPLLPENNENVSLTMHNHGYAVSTSRRHPFRDITTQVNCLAHDNNYASVLSESSTSTQAAKSQVIPRTSDIAVESVPHQNVSQDLSSTSCSSHDLSVVDSAKENERSSASYVLNCSSNDHDPLSILANICASSEPVHISLSTASSVSAMRELQVQLKKKRTNRSLTT</sequence>
<dbReference type="Proteomes" id="UP000279307">
    <property type="component" value="Chromosome 5"/>
</dbReference>
<dbReference type="SUPFAM" id="SSF57716">
    <property type="entry name" value="Glucocorticoid receptor-like (DNA-binding domain)"/>
    <property type="match status" value="1"/>
</dbReference>
<proteinExistence type="predicted"/>
<dbReference type="Pfam" id="PF05485">
    <property type="entry name" value="THAP"/>
    <property type="match status" value="1"/>
</dbReference>
<dbReference type="GO" id="GO:0008270">
    <property type="term" value="F:zinc ion binding"/>
    <property type="evidence" value="ECO:0007669"/>
    <property type="project" value="UniProtKB-KW"/>
</dbReference>
<keyword evidence="6" id="KW-0732">Signal</keyword>
<evidence type="ECO:0000313" key="8">
    <source>
        <dbReference type="EMBL" id="RLU22727.1"/>
    </source>
</evidence>
<gene>
    <name evidence="8" type="ORF">DMN91_005005</name>
</gene>
<dbReference type="EMBL" id="QOIP01000005">
    <property type="protein sequence ID" value="RLU22727.1"/>
    <property type="molecule type" value="Genomic_DNA"/>
</dbReference>
<evidence type="ECO:0000256" key="4">
    <source>
        <dbReference type="ARBA" id="ARBA00023125"/>
    </source>
</evidence>
<evidence type="ECO:0000256" key="2">
    <source>
        <dbReference type="ARBA" id="ARBA00022771"/>
    </source>
</evidence>
<evidence type="ECO:0000259" key="7">
    <source>
        <dbReference type="PROSITE" id="PS50950"/>
    </source>
</evidence>
<name>A0A3L8DQN2_OOCBI</name>
<keyword evidence="1" id="KW-0479">Metal-binding</keyword>
<evidence type="ECO:0000256" key="3">
    <source>
        <dbReference type="ARBA" id="ARBA00022833"/>
    </source>
</evidence>
<dbReference type="GO" id="GO:0003677">
    <property type="term" value="F:DNA binding"/>
    <property type="evidence" value="ECO:0007669"/>
    <property type="project" value="UniProtKB-UniRule"/>
</dbReference>
<evidence type="ECO:0000256" key="1">
    <source>
        <dbReference type="ARBA" id="ARBA00022723"/>
    </source>
</evidence>
<feature type="domain" description="THAP-type" evidence="7">
    <location>
        <begin position="16"/>
        <end position="96"/>
    </location>
</feature>
<comment type="caution">
    <text evidence="8">The sequence shown here is derived from an EMBL/GenBank/DDBJ whole genome shotgun (WGS) entry which is preliminary data.</text>
</comment>
<feature type="signal peptide" evidence="6">
    <location>
        <begin position="1"/>
        <end position="19"/>
    </location>
</feature>
<keyword evidence="2 5" id="KW-0863">Zinc-finger</keyword>
<dbReference type="OrthoDB" id="7553888at2759"/>
<evidence type="ECO:0000256" key="6">
    <source>
        <dbReference type="SAM" id="SignalP"/>
    </source>
</evidence>
<evidence type="ECO:0000256" key="5">
    <source>
        <dbReference type="PROSITE-ProRule" id="PRU00309"/>
    </source>
</evidence>
<keyword evidence="4 5" id="KW-0238">DNA-binding</keyword>
<feature type="chain" id="PRO_5018275323" description="THAP-type domain-containing protein" evidence="6">
    <location>
        <begin position="20"/>
        <end position="258"/>
    </location>
</feature>
<keyword evidence="3" id="KW-0862">Zinc</keyword>
<dbReference type="InterPro" id="IPR006612">
    <property type="entry name" value="THAP_Znf"/>
</dbReference>
<dbReference type="PROSITE" id="PS50950">
    <property type="entry name" value="ZF_THAP"/>
    <property type="match status" value="1"/>
</dbReference>